<keyword evidence="6" id="KW-0406">Ion transport</keyword>
<name>A0AA88A408_FICCA</name>
<evidence type="ECO:0000256" key="7">
    <source>
        <dbReference type="ARBA" id="ARBA00023136"/>
    </source>
</evidence>
<dbReference type="Proteomes" id="UP001187192">
    <property type="component" value="Unassembled WGS sequence"/>
</dbReference>
<protein>
    <recommendedName>
        <fullName evidence="11">Aluminum-activated malate transporter</fullName>
    </recommendedName>
</protein>
<evidence type="ECO:0000256" key="1">
    <source>
        <dbReference type="ARBA" id="ARBA00004141"/>
    </source>
</evidence>
<dbReference type="PANTHER" id="PTHR31086">
    <property type="entry name" value="ALUMINUM-ACTIVATED MALATE TRANSPORTER 10"/>
    <property type="match status" value="1"/>
</dbReference>
<reference evidence="9" key="1">
    <citation type="submission" date="2023-07" db="EMBL/GenBank/DDBJ databases">
        <title>draft genome sequence of fig (Ficus carica).</title>
        <authorList>
            <person name="Takahashi T."/>
            <person name="Nishimura K."/>
        </authorList>
    </citation>
    <scope>NUCLEOTIDE SEQUENCE</scope>
</reference>
<sequence length="371" mass="42066">MKPYEYGFRVFLLTFCIVLTSESKAFLQTALFRLMLIAVGAGISLGCVKGYLECVEYVRIPSKILTYQASDDPLYSGYRSAVQSSSQEESLLAFAVWEPPHGPYKGFNYPWINYVKVGGALRHCAFMVMAMHGCILSEIQAPPEKRHVFRSELQRVGTEGAKVLRELGSKVEKMEKLSSKDILKEVHEAAEDLQMKIDKKSYILVNYQSWKGENRPNEFNEPEHFMDDKESENKTLVFSSLSQMWDAQNSATGLDRSTSELSSENVTRRLHQVVSWPRLSLPVNAILNIEQESKVYESASSLSLATFASLLIEFVARLQNLVDEFEHLSQKANFKVPVEPTDAKEDAGFWTRLLSCLPFMSRKPDRVCSTL</sequence>
<keyword evidence="10" id="KW-1185">Reference proteome</keyword>
<keyword evidence="5" id="KW-1133">Transmembrane helix</keyword>
<evidence type="ECO:0000256" key="6">
    <source>
        <dbReference type="ARBA" id="ARBA00023065"/>
    </source>
</evidence>
<organism evidence="9 10">
    <name type="scientific">Ficus carica</name>
    <name type="common">Common fig</name>
    <dbReference type="NCBI Taxonomy" id="3494"/>
    <lineage>
        <taxon>Eukaryota</taxon>
        <taxon>Viridiplantae</taxon>
        <taxon>Streptophyta</taxon>
        <taxon>Embryophyta</taxon>
        <taxon>Tracheophyta</taxon>
        <taxon>Spermatophyta</taxon>
        <taxon>Magnoliopsida</taxon>
        <taxon>eudicotyledons</taxon>
        <taxon>Gunneridae</taxon>
        <taxon>Pentapetalae</taxon>
        <taxon>rosids</taxon>
        <taxon>fabids</taxon>
        <taxon>Rosales</taxon>
        <taxon>Moraceae</taxon>
        <taxon>Ficeae</taxon>
        <taxon>Ficus</taxon>
    </lineage>
</organism>
<comment type="caution">
    <text evidence="9">The sequence shown here is derived from an EMBL/GenBank/DDBJ whole genome shotgun (WGS) entry which is preliminary data.</text>
</comment>
<evidence type="ECO:0000256" key="5">
    <source>
        <dbReference type="ARBA" id="ARBA00022989"/>
    </source>
</evidence>
<comment type="subcellular location">
    <subcellularLocation>
        <location evidence="1">Membrane</location>
        <topology evidence="1">Multi-pass membrane protein</topology>
    </subcellularLocation>
</comment>
<proteinExistence type="inferred from homology"/>
<accession>A0AA88A408</accession>
<dbReference type="EMBL" id="BTGU01000008">
    <property type="protein sequence ID" value="GMN38788.1"/>
    <property type="molecule type" value="Genomic_DNA"/>
</dbReference>
<evidence type="ECO:0000256" key="2">
    <source>
        <dbReference type="ARBA" id="ARBA00007079"/>
    </source>
</evidence>
<evidence type="ECO:0000313" key="10">
    <source>
        <dbReference type="Proteomes" id="UP001187192"/>
    </source>
</evidence>
<dbReference type="GO" id="GO:0016020">
    <property type="term" value="C:membrane"/>
    <property type="evidence" value="ECO:0007669"/>
    <property type="project" value="UniProtKB-SubCell"/>
</dbReference>
<keyword evidence="7" id="KW-0472">Membrane</keyword>
<keyword evidence="3" id="KW-0813">Transport</keyword>
<dbReference type="AlphaFoldDB" id="A0AA88A408"/>
<comment type="similarity">
    <text evidence="2">Belongs to the aromatic acid exporter (TC 2.A.85) family.</text>
</comment>
<evidence type="ECO:0000256" key="4">
    <source>
        <dbReference type="ARBA" id="ARBA00022692"/>
    </source>
</evidence>
<evidence type="ECO:0000256" key="8">
    <source>
        <dbReference type="ARBA" id="ARBA00023303"/>
    </source>
</evidence>
<evidence type="ECO:0000256" key="3">
    <source>
        <dbReference type="ARBA" id="ARBA00022448"/>
    </source>
</evidence>
<dbReference type="InterPro" id="IPR020966">
    <property type="entry name" value="ALMT"/>
</dbReference>
<evidence type="ECO:0008006" key="11">
    <source>
        <dbReference type="Google" id="ProtNLM"/>
    </source>
</evidence>
<evidence type="ECO:0000313" key="9">
    <source>
        <dbReference type="EMBL" id="GMN38788.1"/>
    </source>
</evidence>
<keyword evidence="8" id="KW-0407">Ion channel</keyword>
<gene>
    <name evidence="9" type="ORF">TIFTF001_008026</name>
</gene>
<dbReference type="GO" id="GO:0034220">
    <property type="term" value="P:monoatomic ion transmembrane transport"/>
    <property type="evidence" value="ECO:0007669"/>
    <property type="project" value="UniProtKB-KW"/>
</dbReference>
<keyword evidence="4" id="KW-0812">Transmembrane</keyword>
<dbReference type="Pfam" id="PF11744">
    <property type="entry name" value="ALMT"/>
    <property type="match status" value="2"/>
</dbReference>
<dbReference type="GO" id="GO:0015743">
    <property type="term" value="P:malate transport"/>
    <property type="evidence" value="ECO:0007669"/>
    <property type="project" value="InterPro"/>
</dbReference>